<evidence type="ECO:0008006" key="4">
    <source>
        <dbReference type="Google" id="ProtNLM"/>
    </source>
</evidence>
<gene>
    <name evidence="2" type="ORF">L931_07105</name>
</gene>
<protein>
    <recommendedName>
        <fullName evidence="4">SH3 domain-containing protein</fullName>
    </recommendedName>
</protein>
<keyword evidence="1" id="KW-1133">Transmembrane helix</keyword>
<name>T2SWU9_HELPX</name>
<keyword evidence="1" id="KW-0812">Transmembrane</keyword>
<evidence type="ECO:0000313" key="2">
    <source>
        <dbReference type="EMBL" id="EQD97171.1"/>
    </source>
</evidence>
<evidence type="ECO:0000256" key="1">
    <source>
        <dbReference type="SAM" id="Phobius"/>
    </source>
</evidence>
<organism evidence="2 3">
    <name type="scientific">Helicobacter pylori PZ5024</name>
    <dbReference type="NCBI Taxonomy" id="1337391"/>
    <lineage>
        <taxon>Bacteria</taxon>
        <taxon>Pseudomonadati</taxon>
        <taxon>Campylobacterota</taxon>
        <taxon>Epsilonproteobacteria</taxon>
        <taxon>Campylobacterales</taxon>
        <taxon>Helicobacteraceae</taxon>
        <taxon>Helicobacter</taxon>
    </lineage>
</organism>
<feature type="transmembrane region" description="Helical" evidence="1">
    <location>
        <begin position="307"/>
        <end position="326"/>
    </location>
</feature>
<dbReference type="EMBL" id="ASYS01000228">
    <property type="protein sequence ID" value="EQD97171.1"/>
    <property type="molecule type" value="Genomic_DNA"/>
</dbReference>
<evidence type="ECO:0000313" key="3">
    <source>
        <dbReference type="Proteomes" id="UP000015645"/>
    </source>
</evidence>
<dbReference type="PATRIC" id="fig|1337391.3.peg.971"/>
<proteinExistence type="predicted"/>
<dbReference type="AlphaFoldDB" id="T2SWU9"/>
<accession>T2SWU9</accession>
<comment type="caution">
    <text evidence="2">The sequence shown here is derived from an EMBL/GenBank/DDBJ whole genome shotgun (WGS) entry which is preliminary data.</text>
</comment>
<dbReference type="Proteomes" id="UP000015645">
    <property type="component" value="Unassembled WGS sequence"/>
</dbReference>
<dbReference type="Gene3D" id="2.30.30.40">
    <property type="entry name" value="SH3 Domains"/>
    <property type="match status" value="1"/>
</dbReference>
<reference evidence="2 3" key="1">
    <citation type="journal article" date="2013" name="Genome Announc.">
        <title>Draft Genome Sequences of Helicobacter pylori Strains Isolated from Regions of Low and High Gastric Cancer Risk in Colombia.</title>
        <authorList>
            <person name="Sheh A."/>
            <person name="Piazuelo M.B."/>
            <person name="Wilson K.T."/>
            <person name="Correa P."/>
            <person name="Fox J.G."/>
        </authorList>
    </citation>
    <scope>NUCLEOTIDE SEQUENCE [LARGE SCALE GENOMIC DNA]</scope>
    <source>
        <strain evidence="2 3">PZ5024</strain>
    </source>
</reference>
<sequence>MGFLFEKSLMSFCAHSIKILKVIGLILSLLVAFLVAEDAHEPEEIKAKVAYVKIPQLEDLENTPVYIGQTIGVTYDLLLFDAEFLEAKIKDGLYKTQIELLNKMPKWKKVEQELFRATYYYKIKGVKAIIPSLEVSAFSNKDKYIDYSIAPKVALQVTDLSKNPRYANVMAKDLQVVQYKTKDYDDKNNILVMELAFKEANWEDFHVKEALKQGFDNASLNQIKAKEGSVFYYCVLPKTLQNLSFDYFSLSNRQFKTLSFSAIPTQDTTGIQSDLIPKNNFLVFSNVALLALCVFFLVLFFIFGRKLIFLGLGILCLGFVLYHLLFTQKSALLLAHKKIRILPTQNSTILGLSKDEMPIKILGSHDDYYKILTPHEQIGWVKKNEIK</sequence>
<keyword evidence="1" id="KW-0472">Membrane</keyword>
<feature type="transmembrane region" description="Helical" evidence="1">
    <location>
        <begin position="281"/>
        <end position="302"/>
    </location>
</feature>